<dbReference type="InterPro" id="IPR018097">
    <property type="entry name" value="EGF_Ca-bd_CS"/>
</dbReference>
<dbReference type="SMART" id="SM00179">
    <property type="entry name" value="EGF_CA"/>
    <property type="match status" value="1"/>
</dbReference>
<name>A0A8S1E502_9PELO</name>
<dbReference type="GO" id="GO:0005509">
    <property type="term" value="F:calcium ion binding"/>
    <property type="evidence" value="ECO:0007669"/>
    <property type="project" value="InterPro"/>
</dbReference>
<dbReference type="PROSITE" id="PS01187">
    <property type="entry name" value="EGF_CA"/>
    <property type="match status" value="1"/>
</dbReference>
<dbReference type="CDD" id="cd21630">
    <property type="entry name" value="Kunitz_TAP-like"/>
    <property type="match status" value="2"/>
</dbReference>
<dbReference type="PROSITE" id="PS50026">
    <property type="entry name" value="EGF_3"/>
    <property type="match status" value="1"/>
</dbReference>
<dbReference type="InterPro" id="IPR002223">
    <property type="entry name" value="Kunitz_BPTI"/>
</dbReference>
<dbReference type="InterPro" id="IPR020901">
    <property type="entry name" value="Prtase_inh_Kunz-CS"/>
</dbReference>
<dbReference type="InterPro" id="IPR036880">
    <property type="entry name" value="Kunitz_BPTI_sf"/>
</dbReference>
<comment type="caution">
    <text evidence="13">The sequence shown here is derived from an EMBL/GenBank/DDBJ whole genome shotgun (WGS) entry which is preliminary data.</text>
</comment>
<evidence type="ECO:0000256" key="10">
    <source>
        <dbReference type="SAM" id="SignalP"/>
    </source>
</evidence>
<accession>A0A8S1E502</accession>
<feature type="compositionally biased region" description="Low complexity" evidence="9">
    <location>
        <begin position="115"/>
        <end position="134"/>
    </location>
</feature>
<reference evidence="13 14" key="1">
    <citation type="submission" date="2020-04" db="EMBL/GenBank/DDBJ databases">
        <authorList>
            <person name="Laetsch R D."/>
            <person name="Stevens L."/>
            <person name="Kumar S."/>
            <person name="Blaxter L. M."/>
        </authorList>
    </citation>
    <scope>NUCLEOTIDE SEQUENCE [LARGE SCALE GENOMIC DNA]</scope>
</reference>
<dbReference type="PANTHER" id="PTHR10083:SF217">
    <property type="entry name" value="BOOPHILIN-H2"/>
    <property type="match status" value="1"/>
</dbReference>
<dbReference type="EMBL" id="CADEPM010000001">
    <property type="protein sequence ID" value="CAB3398664.1"/>
    <property type="molecule type" value="Genomic_DNA"/>
</dbReference>
<comment type="caution">
    <text evidence="8">Lacks conserved residue(s) required for the propagation of feature annotation.</text>
</comment>
<feature type="domain" description="BPTI/Kunitz inhibitor" evidence="12">
    <location>
        <begin position="1451"/>
        <end position="1508"/>
    </location>
</feature>
<keyword evidence="4" id="KW-0800">Toxin</keyword>
<dbReference type="SMART" id="SM00131">
    <property type="entry name" value="KU"/>
    <property type="match status" value="15"/>
</dbReference>
<dbReference type="Proteomes" id="UP000494206">
    <property type="component" value="Unassembled WGS sequence"/>
</dbReference>
<evidence type="ECO:0000313" key="14">
    <source>
        <dbReference type="Proteomes" id="UP000494206"/>
    </source>
</evidence>
<evidence type="ECO:0000256" key="8">
    <source>
        <dbReference type="PROSITE-ProRule" id="PRU00076"/>
    </source>
</evidence>
<dbReference type="PROSITE" id="PS50279">
    <property type="entry name" value="BPTI_KUNITZ_2"/>
    <property type="match status" value="15"/>
</dbReference>
<keyword evidence="7" id="KW-1015">Disulfide bond</keyword>
<evidence type="ECO:0000313" key="13">
    <source>
        <dbReference type="EMBL" id="CAB3398664.1"/>
    </source>
</evidence>
<keyword evidence="2" id="KW-0964">Secreted</keyword>
<feature type="region of interest" description="Disordered" evidence="9">
    <location>
        <begin position="105"/>
        <end position="134"/>
    </location>
</feature>
<feature type="region of interest" description="Disordered" evidence="9">
    <location>
        <begin position="665"/>
        <end position="690"/>
    </location>
</feature>
<feature type="domain" description="BPTI/Kunitz inhibitor" evidence="12">
    <location>
        <begin position="1103"/>
        <end position="1160"/>
    </location>
</feature>
<evidence type="ECO:0000256" key="9">
    <source>
        <dbReference type="SAM" id="MobiDB-lite"/>
    </source>
</evidence>
<comment type="subcellular location">
    <subcellularLocation>
        <location evidence="1">Secreted</location>
    </subcellularLocation>
</comment>
<dbReference type="FunFam" id="4.10.410.10:FF:000027">
    <property type="entry name" value="Si:dkeyp-73b11.8"/>
    <property type="match status" value="1"/>
</dbReference>
<dbReference type="Gene3D" id="2.10.25.10">
    <property type="entry name" value="Laminin"/>
    <property type="match status" value="1"/>
</dbReference>
<dbReference type="PROSITE" id="PS01186">
    <property type="entry name" value="EGF_2"/>
    <property type="match status" value="1"/>
</dbReference>
<evidence type="ECO:0000256" key="3">
    <source>
        <dbReference type="ARBA" id="ARBA00022536"/>
    </source>
</evidence>
<feature type="domain" description="EGF-like" evidence="11">
    <location>
        <begin position="187"/>
        <end position="225"/>
    </location>
</feature>
<dbReference type="InterPro" id="IPR000742">
    <property type="entry name" value="EGF"/>
</dbReference>
<keyword evidence="10" id="KW-0732">Signal</keyword>
<feature type="domain" description="BPTI/Kunitz inhibitor" evidence="12">
    <location>
        <begin position="717"/>
        <end position="773"/>
    </location>
</feature>
<dbReference type="CDD" id="cd00109">
    <property type="entry name" value="Kunitz-type"/>
    <property type="match status" value="6"/>
</dbReference>
<dbReference type="SUPFAM" id="SSF57196">
    <property type="entry name" value="EGF/Laminin"/>
    <property type="match status" value="1"/>
</dbReference>
<feature type="region of interest" description="Disordered" evidence="9">
    <location>
        <begin position="581"/>
        <end position="601"/>
    </location>
</feature>
<feature type="chain" id="PRO_5035755733" evidence="10">
    <location>
        <begin position="18"/>
        <end position="1867"/>
    </location>
</feature>
<dbReference type="OrthoDB" id="4473401at2759"/>
<feature type="domain" description="BPTI/Kunitz inhibitor" evidence="12">
    <location>
        <begin position="517"/>
        <end position="577"/>
    </location>
</feature>
<gene>
    <name evidence="13" type="ORF">CBOVIS_LOCUS1914</name>
</gene>
<feature type="domain" description="BPTI/Kunitz inhibitor" evidence="12">
    <location>
        <begin position="48"/>
        <end position="98"/>
    </location>
</feature>
<dbReference type="FunFam" id="4.10.410.10:FF:000020">
    <property type="entry name" value="Collagen, type VI, alpha 3"/>
    <property type="match status" value="1"/>
</dbReference>
<evidence type="ECO:0000259" key="12">
    <source>
        <dbReference type="PROSITE" id="PS50279"/>
    </source>
</evidence>
<evidence type="ECO:0000256" key="1">
    <source>
        <dbReference type="ARBA" id="ARBA00004613"/>
    </source>
</evidence>
<feature type="domain" description="BPTI/Kunitz inhibitor" evidence="12">
    <location>
        <begin position="1243"/>
        <end position="1299"/>
    </location>
</feature>
<feature type="domain" description="BPTI/Kunitz inhibitor" evidence="12">
    <location>
        <begin position="231"/>
        <end position="288"/>
    </location>
</feature>
<evidence type="ECO:0000256" key="7">
    <source>
        <dbReference type="ARBA" id="ARBA00023157"/>
    </source>
</evidence>
<dbReference type="PROSITE" id="PS00010">
    <property type="entry name" value="ASX_HYDROXYL"/>
    <property type="match status" value="1"/>
</dbReference>
<dbReference type="PROSITE" id="PS00280">
    <property type="entry name" value="BPTI_KUNITZ_1"/>
    <property type="match status" value="4"/>
</dbReference>
<dbReference type="GO" id="GO:0004867">
    <property type="term" value="F:serine-type endopeptidase inhibitor activity"/>
    <property type="evidence" value="ECO:0007669"/>
    <property type="project" value="UniProtKB-KW"/>
</dbReference>
<feature type="domain" description="BPTI/Kunitz inhibitor" evidence="12">
    <location>
        <begin position="950"/>
        <end position="1006"/>
    </location>
</feature>
<dbReference type="Pfam" id="PF00014">
    <property type="entry name" value="Kunitz_BPTI"/>
    <property type="match status" value="14"/>
</dbReference>
<dbReference type="InterPro" id="IPR049883">
    <property type="entry name" value="NOTCH1_EGF-like"/>
</dbReference>
<evidence type="ECO:0000256" key="4">
    <source>
        <dbReference type="ARBA" id="ARBA00022656"/>
    </source>
</evidence>
<feature type="signal peptide" evidence="10">
    <location>
        <begin position="1"/>
        <end position="17"/>
    </location>
</feature>
<feature type="domain" description="BPTI/Kunitz inhibitor" evidence="12">
    <location>
        <begin position="1527"/>
        <end position="1583"/>
    </location>
</feature>
<dbReference type="InterPro" id="IPR050098">
    <property type="entry name" value="TFPI/VKTCI-like"/>
</dbReference>
<feature type="domain" description="BPTI/Kunitz inhibitor" evidence="12">
    <location>
        <begin position="1176"/>
        <end position="1232"/>
    </location>
</feature>
<evidence type="ECO:0000259" key="11">
    <source>
        <dbReference type="PROSITE" id="PS50026"/>
    </source>
</evidence>
<keyword evidence="3 8" id="KW-0245">EGF-like domain</keyword>
<feature type="domain" description="BPTI/Kunitz inhibitor" evidence="12">
    <location>
        <begin position="1311"/>
        <end position="1367"/>
    </location>
</feature>
<dbReference type="CDD" id="cd00054">
    <property type="entry name" value="EGF_CA"/>
    <property type="match status" value="1"/>
</dbReference>
<dbReference type="Pfam" id="PF07645">
    <property type="entry name" value="EGF_CA"/>
    <property type="match status" value="1"/>
</dbReference>
<dbReference type="PANTHER" id="PTHR10083">
    <property type="entry name" value="KUNITZ-TYPE PROTEASE INHIBITOR-RELATED"/>
    <property type="match status" value="1"/>
</dbReference>
<dbReference type="SUPFAM" id="SSF57362">
    <property type="entry name" value="BPTI-like"/>
    <property type="match status" value="15"/>
</dbReference>
<dbReference type="PRINTS" id="PR00759">
    <property type="entry name" value="BASICPTASE"/>
</dbReference>
<organism evidence="13 14">
    <name type="scientific">Caenorhabditis bovis</name>
    <dbReference type="NCBI Taxonomy" id="2654633"/>
    <lineage>
        <taxon>Eukaryota</taxon>
        <taxon>Metazoa</taxon>
        <taxon>Ecdysozoa</taxon>
        <taxon>Nematoda</taxon>
        <taxon>Chromadorea</taxon>
        <taxon>Rhabditida</taxon>
        <taxon>Rhabditina</taxon>
        <taxon>Rhabditomorpha</taxon>
        <taxon>Rhabditoidea</taxon>
        <taxon>Rhabditidae</taxon>
        <taxon>Peloderinae</taxon>
        <taxon>Caenorhabditis</taxon>
    </lineage>
</organism>
<keyword evidence="6" id="KW-0722">Serine protease inhibitor</keyword>
<dbReference type="FunFam" id="4.10.410.10:FF:000028">
    <property type="entry name" value="CBN-MEC-1 protein"/>
    <property type="match status" value="2"/>
</dbReference>
<proteinExistence type="predicted"/>
<feature type="domain" description="BPTI/Kunitz inhibitor" evidence="12">
    <location>
        <begin position="383"/>
        <end position="443"/>
    </location>
</feature>
<dbReference type="Gene3D" id="4.10.410.10">
    <property type="entry name" value="Pancreatic trypsin inhibitor Kunitz domain"/>
    <property type="match status" value="15"/>
</dbReference>
<dbReference type="GO" id="GO:0005615">
    <property type="term" value="C:extracellular space"/>
    <property type="evidence" value="ECO:0007669"/>
    <property type="project" value="TreeGrafter"/>
</dbReference>
<keyword evidence="5" id="KW-0646">Protease inhibitor</keyword>
<feature type="domain" description="BPTI/Kunitz inhibitor" evidence="12">
    <location>
        <begin position="1653"/>
        <end position="1704"/>
    </location>
</feature>
<keyword evidence="14" id="KW-1185">Reference proteome</keyword>
<protein>
    <submittedName>
        <fullName evidence="13">Uncharacterized protein</fullName>
    </submittedName>
</protein>
<evidence type="ECO:0000256" key="5">
    <source>
        <dbReference type="ARBA" id="ARBA00022690"/>
    </source>
</evidence>
<dbReference type="InterPro" id="IPR001881">
    <property type="entry name" value="EGF-like_Ca-bd_dom"/>
</dbReference>
<feature type="domain" description="BPTI/Kunitz inhibitor" evidence="12">
    <location>
        <begin position="1595"/>
        <end position="1645"/>
    </location>
</feature>
<dbReference type="SMART" id="SM00181">
    <property type="entry name" value="EGF"/>
    <property type="match status" value="2"/>
</dbReference>
<evidence type="ECO:0000256" key="6">
    <source>
        <dbReference type="ARBA" id="ARBA00022900"/>
    </source>
</evidence>
<dbReference type="InterPro" id="IPR000152">
    <property type="entry name" value="EGF-type_Asp/Asn_hydroxyl_site"/>
</dbReference>
<sequence>MLRPLLIAIVLVSTRDAKELAWYSTEPVIGTHPVAQKALKAATAIDFCQLPPDVGKCSQKLVRYYYDPVVDECKRFTFTGCGGNSNRFMRRAHCRNRCVKRPNRESELKHRRTLRTTTTQGTTTTTMETTTTTRRAPETMPVRKMNLVKSVHENGLCNDCDPLFGTCIDGVCGCMKGFRSLGKVCIDLNECDNGAICGPNSRCVNTVGSYTCECDSGFQIDGTCKIGPEACQDEFDINLTEEDCNNGRQEIRYYYDSLTASCKQFFYGGCRTKSRNFFADLQTCDILCAAQQRNYLEAKDPSSSVNLYKRNHYKIDLLSSPSSYVQPERPLSVDDWPLRPATIKPKLDLDFSEIKDVSHDLQKKEAADALKIVNEITPNHDPCLQKFDAVLREECISAEWVERFFWNDEFKECEAFWYDTSCDPRNTAAKNFFDNFESCHSKCVAKTEKLEATSSTTQTPMVPTSMVPSQETFEFFKIDTSSTNYLEDIEATTTFNPNHLSISTTTQKSVPLPTTTCSMEFDSDLRNECVSAEWDERFYWNSDLKECEAFWYDKSCGDLDYESKNVFATSTSCEEACVESSATPALPSPPTTPKVERPNYDPRNPLNLILNEAIKPNKESMLPDKLPSKYESNFAAKEPTATTKFDRLKYMAEFKKKLMELPSGFTTLPTGSTPTTTATVSSTSPQSTTTSFDDFVEAEKRKVEETLKQIDKPSDFCDEPLHPKLEEDCAGDQWEIKWFFNPDRGACKSFWYGGCVVETQNFFPNHAVCRAICAHKYAAENGFAQKIMIAAIPTTLAPRFDRLTTSLKLIYPHSEDLFPSELPPHYEALVLDNNLREVRPPITKGLVKVVAPSSTEKPPVNIVNVSKGPQKSEEPSFFSHVDRVFTDIKTGEHPGFAKPEEFVHRIQSSSNDFVRYDINDVEVARIIEKEAPTTTTEKSTHATRSINDPCDDEYDPKWDEDCLGDQWVVRSYYDKKAEACKAFWYGGCQTSSRNIWFDKTTCKTACAHKFATPLPSAHASTSSDASTEPSTTPQTVIFVPDAARVVSAGGFSNPFILKIKAHVVEFEADLNRKLADVKRERESRADLKYSTLVDHPVTIADDCLDAFNESLAAVCGDGKVWKNRYYYDKDTRMCRMFWSNECFGTSKNNFDDLETCQWKCEGRHPQPAGSPIQKSCLEAFDEKYLEDCRHGEFTSRFYFDHDRKKCVAFHWGGCQAKSANFFTDMRRCQELCESPPRELTQACVQPFDESYTKSCSNSRPQQYYYFDMHSGICKLFWFGNCKGENQNIFSTLESCQWICERKREERAPAMCADKFDPKYTESCSDGKWIEKWYFDQSSGDCVSFWWDGCTSPSQNIFPDEKSCTSNCQHPGFEISSQLATDDGSQYRCLEPVEIGSCQDTYPAFYYDRTTKECRAFAYSGCGGNSNRFMTMSQCQTACYVFNTMNEAEMDCHLPMHIGYGKNDENCLPQAGFRFYYDRNYGKCSQMWYLGCGGNANNFYSYETCQRTCQPLKTPAIERKPRASREVCYEAPGDRGTCATNSSVVALQRWTYTASSARCSQFTYSGCGGNRNRFATEHICQQTCKGMKPSADPRFCSFPPSTGSCNQLRYQWFYNQTRGTCDQFLYGGCDGNANRFETFDVCQKTCEPTGADPCFESLDRGSWCEAMSNRYYYNKRAKQCKGFHYTGCGKSNNNFLTKEECQSKCEKRYPRSALPGLVIPKKKSKSKIPIGYSGTKPVAKTPMIRHVNLNGLNATYHKSEFEWMDYNFCYGYRYNVSGRDTILNVHLCSMERSTECITEKYRTTDGEEFCNLFRPFLRGVHLYSWFFGLDTMEPPYILNDGKSGRIQRKNETLAAIMLLKANNCYEIC</sequence>
<evidence type="ECO:0000256" key="2">
    <source>
        <dbReference type="ARBA" id="ARBA00022525"/>
    </source>
</evidence>
<feature type="domain" description="BPTI/Kunitz inhibitor" evidence="12">
    <location>
        <begin position="1388"/>
        <end position="1438"/>
    </location>
</feature>